<dbReference type="Pfam" id="PF18962">
    <property type="entry name" value="Por_Secre_tail"/>
    <property type="match status" value="1"/>
</dbReference>
<feature type="signal peptide" evidence="2">
    <location>
        <begin position="1"/>
        <end position="19"/>
    </location>
</feature>
<evidence type="ECO:0000256" key="2">
    <source>
        <dbReference type="SAM" id="SignalP"/>
    </source>
</evidence>
<organism evidence="4 5">
    <name type="scientific">Cochleicola gelatinilyticus</name>
    <dbReference type="NCBI Taxonomy" id="1763537"/>
    <lineage>
        <taxon>Bacteria</taxon>
        <taxon>Pseudomonadati</taxon>
        <taxon>Bacteroidota</taxon>
        <taxon>Flavobacteriia</taxon>
        <taxon>Flavobacteriales</taxon>
        <taxon>Flavobacteriaceae</taxon>
        <taxon>Cochleicola</taxon>
    </lineage>
</organism>
<feature type="domain" description="Secretion system C-terminal sorting" evidence="3">
    <location>
        <begin position="934"/>
        <end position="1001"/>
    </location>
</feature>
<sequence>MKSIFTTMLFFCCVSFAIAQDCETAATLPYYEDFNTGTPQCWSYENTDATAPVWAYTSGVDITGDGNNDPILVLFPPNVSAQEKDDWAFSKKIELTAGTSYTIEAVYNSLNLGNATASENFELAILNDQSSTASFLEVLGTYNNILQQGDFPGSNDGNDVKSQAYIASETFTPSTSGEYYIGIHALGSNGTEGGGFLLFSTGIEEIIADCSAATVPYLEDFSNGDPECWTIENTDEILPEWTYNDGIDFDTDGTNDPVYVSIAVGIQFPEKDDWIFSQKIQMEAGTTYYLSSHYNAVNLGNGTSFEDFELWVTNEPSSTASFSEMLNSYVGVTQEGQFPGTGNGNDIKTMAYLAEEGFTPTISGEYHVAIHSTGSSVAGGGFLIFDMAVNEMPIIDTCADAATAPYFEDFSEGSPECWTYENTDETTPEWSYNATVDITGNGENDPIVAVIPNNISLEEKDDWAFTKKISMTAGIEYLIETDYNALNLGNATANENFELVITDAPSSNAAYTNVLATYNNILQQGTFPGNNDGNDLKSMAYSASETFTPTTTGDYYVAVHTTGASGTEAGGFLLFNMDVKINVTPSDGELIILPTGGFVTSVNYNGSAAAGYSAEHFLWNETEGFQIIGGVVPAPGIGGKTGISDDGLTIGASSFNSDSGLIELSRYDVATQTWTPLGGIGGDDGQEASSSHAISGDATTIVGLGYTAGGGQGNAHAISWTEATGMVDLGSTVANAFSRANATNLDGTVIGGWQDQASGFRQGAVWINGVQELIEFPNGDGAGEVQTISNNGAWVGGIGNFANNFQAWRWNQETGIETLGPPTTAGYRGVTSGLNEDGTIAIGYYRPNGLPAIFGEGFIWTEAQGVIELNEYAASLGIDTQGVILSLPLDISADGSTIVGSGRQGDATVGFVLKLAPTILNVEDVVSTTDFIYYPNPVENMLTLKSSEVIENVTIFNISGQQIMQKQINALSGTMNLEALSSGIYLAQIKAAKTAKTVKLIKK</sequence>
<dbReference type="InterPro" id="IPR026444">
    <property type="entry name" value="Secre_tail"/>
</dbReference>
<dbReference type="Proteomes" id="UP000077013">
    <property type="component" value="Unassembled WGS sequence"/>
</dbReference>
<feature type="chain" id="PRO_5007885924" description="Secretion system C-terminal sorting domain-containing protein" evidence="2">
    <location>
        <begin position="20"/>
        <end position="1003"/>
    </location>
</feature>
<dbReference type="OrthoDB" id="8981767at2"/>
<evidence type="ECO:0000259" key="3">
    <source>
        <dbReference type="Pfam" id="PF18962"/>
    </source>
</evidence>
<accession>A0A167EQ19</accession>
<dbReference type="RefSeq" id="WP_068593601.1">
    <property type="nucleotide sequence ID" value="NZ_LRXL01000053.1"/>
</dbReference>
<reference evidence="4 5" key="1">
    <citation type="submission" date="2016-02" db="EMBL/GenBank/DDBJ databases">
        <title>Ulvibacter sp. LPB0005, isolated from Thais luteostoma.</title>
        <authorList>
            <person name="Shin S.-K."/>
            <person name="Yi H."/>
        </authorList>
    </citation>
    <scope>NUCLEOTIDE SEQUENCE [LARGE SCALE GENOMIC DNA]</scope>
    <source>
        <strain evidence="4 5">LPB0005</strain>
    </source>
</reference>
<dbReference type="STRING" id="1763537.ULVI_14905"/>
<dbReference type="NCBIfam" id="TIGR04183">
    <property type="entry name" value="Por_Secre_tail"/>
    <property type="match status" value="1"/>
</dbReference>
<dbReference type="EMBL" id="LRXL01000053">
    <property type="protein sequence ID" value="OAB75762.1"/>
    <property type="molecule type" value="Genomic_DNA"/>
</dbReference>
<evidence type="ECO:0000313" key="5">
    <source>
        <dbReference type="Proteomes" id="UP000077013"/>
    </source>
</evidence>
<evidence type="ECO:0000256" key="1">
    <source>
        <dbReference type="ARBA" id="ARBA00022729"/>
    </source>
</evidence>
<comment type="caution">
    <text evidence="4">The sequence shown here is derived from an EMBL/GenBank/DDBJ whole genome shotgun (WGS) entry which is preliminary data.</text>
</comment>
<evidence type="ECO:0000313" key="4">
    <source>
        <dbReference type="EMBL" id="OAB75762.1"/>
    </source>
</evidence>
<dbReference type="Gene3D" id="2.60.120.200">
    <property type="match status" value="3"/>
</dbReference>
<dbReference type="AlphaFoldDB" id="A0A167EQ19"/>
<gene>
    <name evidence="4" type="ORF">ULVI_14905</name>
</gene>
<keyword evidence="1 2" id="KW-0732">Signal</keyword>
<name>A0A167EQ19_9FLAO</name>
<protein>
    <recommendedName>
        <fullName evidence="3">Secretion system C-terminal sorting domain-containing protein</fullName>
    </recommendedName>
</protein>
<proteinExistence type="predicted"/>
<keyword evidence="5" id="KW-1185">Reference proteome</keyword>